<evidence type="ECO:0000313" key="1">
    <source>
        <dbReference type="EMBL" id="KAJ9596601.1"/>
    </source>
</evidence>
<comment type="caution">
    <text evidence="1">The sequence shown here is derived from an EMBL/GenBank/DDBJ whole genome shotgun (WGS) entry which is preliminary data.</text>
</comment>
<proteinExistence type="predicted"/>
<reference evidence="1" key="2">
    <citation type="submission" date="2023-05" db="EMBL/GenBank/DDBJ databases">
        <authorList>
            <person name="Fouks B."/>
        </authorList>
    </citation>
    <scope>NUCLEOTIDE SEQUENCE</scope>
    <source>
        <strain evidence="1">Stay&amp;Tobe</strain>
        <tissue evidence="1">Testes</tissue>
    </source>
</reference>
<protein>
    <submittedName>
        <fullName evidence="1">Uncharacterized protein</fullName>
    </submittedName>
</protein>
<dbReference type="Proteomes" id="UP001233999">
    <property type="component" value="Unassembled WGS sequence"/>
</dbReference>
<sequence>DLADAYYLYEGRRVYVTSASFLELIYTFNSMFEKKSTGLLTDIDEYGSGYYKLEEAASI</sequence>
<evidence type="ECO:0000313" key="2">
    <source>
        <dbReference type="Proteomes" id="UP001233999"/>
    </source>
</evidence>
<keyword evidence="2" id="KW-1185">Reference proteome</keyword>
<dbReference type="EMBL" id="JASPKZ010001978">
    <property type="protein sequence ID" value="KAJ9596601.1"/>
    <property type="molecule type" value="Genomic_DNA"/>
</dbReference>
<accession>A0AAD8ACM2</accession>
<name>A0AAD8ACM2_DIPPU</name>
<dbReference type="AlphaFoldDB" id="A0AAD8ACM2"/>
<gene>
    <name evidence="1" type="ORF">L9F63_012360</name>
</gene>
<feature type="non-terminal residue" evidence="1">
    <location>
        <position position="59"/>
    </location>
</feature>
<organism evidence="1 2">
    <name type="scientific">Diploptera punctata</name>
    <name type="common">Pacific beetle cockroach</name>
    <dbReference type="NCBI Taxonomy" id="6984"/>
    <lineage>
        <taxon>Eukaryota</taxon>
        <taxon>Metazoa</taxon>
        <taxon>Ecdysozoa</taxon>
        <taxon>Arthropoda</taxon>
        <taxon>Hexapoda</taxon>
        <taxon>Insecta</taxon>
        <taxon>Pterygota</taxon>
        <taxon>Neoptera</taxon>
        <taxon>Polyneoptera</taxon>
        <taxon>Dictyoptera</taxon>
        <taxon>Blattodea</taxon>
        <taxon>Blaberoidea</taxon>
        <taxon>Blaberidae</taxon>
        <taxon>Diplopterinae</taxon>
        <taxon>Diploptera</taxon>
    </lineage>
</organism>
<reference evidence="1" key="1">
    <citation type="journal article" date="2023" name="IScience">
        <title>Live-bearing cockroach genome reveals convergent evolutionary mechanisms linked to viviparity in insects and beyond.</title>
        <authorList>
            <person name="Fouks B."/>
            <person name="Harrison M.C."/>
            <person name="Mikhailova A.A."/>
            <person name="Marchal E."/>
            <person name="English S."/>
            <person name="Carruthers M."/>
            <person name="Jennings E.C."/>
            <person name="Chiamaka E.L."/>
            <person name="Frigard R.A."/>
            <person name="Pippel M."/>
            <person name="Attardo G.M."/>
            <person name="Benoit J.B."/>
            <person name="Bornberg-Bauer E."/>
            <person name="Tobe S.S."/>
        </authorList>
    </citation>
    <scope>NUCLEOTIDE SEQUENCE</scope>
    <source>
        <strain evidence="1">Stay&amp;Tobe</strain>
    </source>
</reference>
<feature type="non-terminal residue" evidence="1">
    <location>
        <position position="1"/>
    </location>
</feature>